<name>A0ABZ1YGI3_9NOCA</name>
<dbReference type="Proteomes" id="UP001432062">
    <property type="component" value="Chromosome"/>
</dbReference>
<dbReference type="InterPro" id="IPR022536">
    <property type="entry name" value="EspC"/>
</dbReference>
<proteinExistence type="predicted"/>
<sequence>MTYEFKVAPDDIDKAADQLAEIAVGSAKAVEYAKKHLDLESNAGLALKPLIGVLQEACDELAVNYTRLGSKTSESATELKNAANMYRTVDKARAEALDKTYPTKASK</sequence>
<reference evidence="1" key="1">
    <citation type="submission" date="2022-10" db="EMBL/GenBank/DDBJ databases">
        <title>The complete genomes of actinobacterial strains from the NBC collection.</title>
        <authorList>
            <person name="Joergensen T.S."/>
            <person name="Alvarez Arevalo M."/>
            <person name="Sterndorff E.B."/>
            <person name="Faurdal D."/>
            <person name="Vuksanovic O."/>
            <person name="Mourched A.-S."/>
            <person name="Charusanti P."/>
            <person name="Shaw S."/>
            <person name="Blin K."/>
            <person name="Weber T."/>
        </authorList>
    </citation>
    <scope>NUCLEOTIDE SEQUENCE</scope>
    <source>
        <strain evidence="1">NBC_01482</strain>
    </source>
</reference>
<organism evidence="1 2">
    <name type="scientific">Nocardia vinacea</name>
    <dbReference type="NCBI Taxonomy" id="96468"/>
    <lineage>
        <taxon>Bacteria</taxon>
        <taxon>Bacillati</taxon>
        <taxon>Actinomycetota</taxon>
        <taxon>Actinomycetes</taxon>
        <taxon>Mycobacteriales</taxon>
        <taxon>Nocardiaceae</taxon>
        <taxon>Nocardia</taxon>
    </lineage>
</organism>
<dbReference type="Pfam" id="PF10824">
    <property type="entry name" value="T7SS_ESX_EspC"/>
    <property type="match status" value="1"/>
</dbReference>
<dbReference type="EMBL" id="CP109441">
    <property type="protein sequence ID" value="WUV42315.1"/>
    <property type="molecule type" value="Genomic_DNA"/>
</dbReference>
<dbReference type="RefSeq" id="WP_327095619.1">
    <property type="nucleotide sequence ID" value="NZ_CP109149.1"/>
</dbReference>
<protein>
    <submittedName>
        <fullName evidence="1">Type VII secretion target</fullName>
    </submittedName>
</protein>
<evidence type="ECO:0000313" key="1">
    <source>
        <dbReference type="EMBL" id="WUV42315.1"/>
    </source>
</evidence>
<accession>A0ABZ1YGI3</accession>
<evidence type="ECO:0000313" key="2">
    <source>
        <dbReference type="Proteomes" id="UP001432062"/>
    </source>
</evidence>
<keyword evidence="2" id="KW-1185">Reference proteome</keyword>
<gene>
    <name evidence="1" type="ORF">OG563_23880</name>
</gene>